<evidence type="ECO:0000313" key="8">
    <source>
        <dbReference type="EMBL" id="VDK48570.1"/>
    </source>
</evidence>
<dbReference type="PANTHER" id="PTHR45630">
    <property type="entry name" value="CATION-TRANSPORTING ATPASE-RELATED"/>
    <property type="match status" value="1"/>
</dbReference>
<keyword evidence="3" id="KW-0479">Metal-binding</keyword>
<dbReference type="GO" id="GO:0140358">
    <property type="term" value="F:P-type transmembrane transporter activity"/>
    <property type="evidence" value="ECO:0007669"/>
    <property type="project" value="InterPro"/>
</dbReference>
<dbReference type="AlphaFoldDB" id="A0A3P6QYE5"/>
<evidence type="ECO:0000256" key="3">
    <source>
        <dbReference type="ARBA" id="ARBA00022723"/>
    </source>
</evidence>
<evidence type="ECO:0008006" key="10">
    <source>
        <dbReference type="Google" id="ProtNLM"/>
    </source>
</evidence>
<accession>A0A3P6QYE5</accession>
<dbReference type="GO" id="GO:0015203">
    <property type="term" value="F:polyamine transmembrane transporter activity"/>
    <property type="evidence" value="ECO:0007669"/>
    <property type="project" value="TreeGrafter"/>
</dbReference>
<feature type="non-terminal residue" evidence="8">
    <location>
        <position position="1"/>
    </location>
</feature>
<keyword evidence="9" id="KW-1185">Reference proteome</keyword>
<keyword evidence="4" id="KW-0547">Nucleotide-binding</keyword>
<keyword evidence="5" id="KW-0067">ATP-binding</keyword>
<comment type="subcellular location">
    <subcellularLocation>
        <location evidence="1">Membrane</location>
        <topology evidence="1">Multi-pass membrane protein</topology>
    </subcellularLocation>
</comment>
<reference evidence="8 9" key="1">
    <citation type="submission" date="2018-11" db="EMBL/GenBank/DDBJ databases">
        <authorList>
            <consortium name="Pathogen Informatics"/>
        </authorList>
    </citation>
    <scope>NUCLEOTIDE SEQUENCE [LARGE SCALE GENOMIC DNA]</scope>
</reference>
<organism evidence="8 9">
    <name type="scientific">Cylicostephanus goldi</name>
    <name type="common">Nematode worm</name>
    <dbReference type="NCBI Taxonomy" id="71465"/>
    <lineage>
        <taxon>Eukaryota</taxon>
        <taxon>Metazoa</taxon>
        <taxon>Ecdysozoa</taxon>
        <taxon>Nematoda</taxon>
        <taxon>Chromadorea</taxon>
        <taxon>Rhabditida</taxon>
        <taxon>Rhabditina</taxon>
        <taxon>Rhabditomorpha</taxon>
        <taxon>Strongyloidea</taxon>
        <taxon>Strongylidae</taxon>
        <taxon>Cylicostephanus</taxon>
    </lineage>
</organism>
<dbReference type="GO" id="GO:0005524">
    <property type="term" value="F:ATP binding"/>
    <property type="evidence" value="ECO:0007669"/>
    <property type="project" value="UniProtKB-KW"/>
</dbReference>
<dbReference type="GO" id="GO:0006874">
    <property type="term" value="P:intracellular calcium ion homeostasis"/>
    <property type="evidence" value="ECO:0007669"/>
    <property type="project" value="TreeGrafter"/>
</dbReference>
<evidence type="ECO:0000256" key="1">
    <source>
        <dbReference type="ARBA" id="ARBA00004141"/>
    </source>
</evidence>
<keyword evidence="6" id="KW-0460">Magnesium</keyword>
<dbReference type="Proteomes" id="UP000271889">
    <property type="component" value="Unassembled WGS sequence"/>
</dbReference>
<keyword evidence="2" id="KW-0597">Phosphoprotein</keyword>
<dbReference type="GO" id="GO:0016020">
    <property type="term" value="C:membrane"/>
    <property type="evidence" value="ECO:0007669"/>
    <property type="project" value="UniProtKB-SubCell"/>
</dbReference>
<dbReference type="OrthoDB" id="48943at2759"/>
<dbReference type="GO" id="GO:0019829">
    <property type="term" value="F:ATPase-coupled monoatomic cation transmembrane transporter activity"/>
    <property type="evidence" value="ECO:0007669"/>
    <property type="project" value="TreeGrafter"/>
</dbReference>
<dbReference type="InterPro" id="IPR006544">
    <property type="entry name" value="P-type_TPase_V"/>
</dbReference>
<evidence type="ECO:0000256" key="2">
    <source>
        <dbReference type="ARBA" id="ARBA00022553"/>
    </source>
</evidence>
<evidence type="ECO:0000313" key="9">
    <source>
        <dbReference type="Proteomes" id="UP000271889"/>
    </source>
</evidence>
<name>A0A3P6QYE5_CYLGO</name>
<evidence type="ECO:0000256" key="5">
    <source>
        <dbReference type="ARBA" id="ARBA00022840"/>
    </source>
</evidence>
<dbReference type="GO" id="GO:0046872">
    <property type="term" value="F:metal ion binding"/>
    <property type="evidence" value="ECO:0007669"/>
    <property type="project" value="UniProtKB-KW"/>
</dbReference>
<protein>
    <recommendedName>
        <fullName evidence="10">Cation-transporting P-type ATPase C-terminal domain-containing protein</fullName>
    </recommendedName>
</protein>
<keyword evidence="7" id="KW-1278">Translocase</keyword>
<evidence type="ECO:0000256" key="4">
    <source>
        <dbReference type="ARBA" id="ARBA00022741"/>
    </source>
</evidence>
<evidence type="ECO:0000256" key="6">
    <source>
        <dbReference type="ARBA" id="ARBA00022842"/>
    </source>
</evidence>
<proteinExistence type="predicted"/>
<gene>
    <name evidence="8" type="ORF">CGOC_LOCUS1310</name>
</gene>
<dbReference type="EMBL" id="UYRV01002374">
    <property type="protein sequence ID" value="VDK48570.1"/>
    <property type="molecule type" value="Genomic_DNA"/>
</dbReference>
<sequence>DGQFQCCFDKTGTLTEDGLDFQTLRAVDPSFEETPVFTEEKAEMDPADLPSDGELITAIATCHSLTKINGELHGDPLDLILFNQTGWALVESVNDEEDSELQLFDNIQV</sequence>
<evidence type="ECO:0000256" key="7">
    <source>
        <dbReference type="ARBA" id="ARBA00022967"/>
    </source>
</evidence>
<dbReference type="PANTHER" id="PTHR45630:SF8">
    <property type="entry name" value="CATION-TRANSPORTING ATPASE"/>
    <property type="match status" value="1"/>
</dbReference>